<feature type="domain" description="LIM zinc-binding" evidence="5">
    <location>
        <begin position="50"/>
        <end position="109"/>
    </location>
</feature>
<evidence type="ECO:0000256" key="2">
    <source>
        <dbReference type="ARBA" id="ARBA00022833"/>
    </source>
</evidence>
<feature type="non-terminal residue" evidence="6">
    <location>
        <position position="1"/>
    </location>
</feature>
<keyword evidence="2 4" id="KW-0862">Zinc</keyword>
<proteinExistence type="predicted"/>
<evidence type="ECO:0000256" key="3">
    <source>
        <dbReference type="ARBA" id="ARBA00023038"/>
    </source>
</evidence>
<protein>
    <submittedName>
        <fullName evidence="6">Actin-binding LIM protein 2</fullName>
    </submittedName>
</protein>
<keyword evidence="3 4" id="KW-0440">LIM domain</keyword>
<evidence type="ECO:0000256" key="4">
    <source>
        <dbReference type="PROSITE-ProRule" id="PRU00125"/>
    </source>
</evidence>
<sequence>EIFDLSLYLFVCRQPFPAGDRVTFNGKECICQKCTQPLPANSPAPIQAVHNCCGCGKEFKNEQSLVALDKHWHLGCFKCKVCSKVLNAEYISKDGIPFCEMDYHAMFGIQCESCKKYITGKVLEVQGFLCGRNTVTAVACILVGS</sequence>
<dbReference type="EMBL" id="JAHRIM010042949">
    <property type="protein sequence ID" value="MEQ2267703.1"/>
    <property type="molecule type" value="Genomic_DNA"/>
</dbReference>
<gene>
    <name evidence="6" type="primary">ABLIM2_2</name>
    <name evidence="6" type="ORF">XENORESO_009339</name>
</gene>
<organism evidence="6 7">
    <name type="scientific">Xenotaenia resolanae</name>
    <dbReference type="NCBI Taxonomy" id="208358"/>
    <lineage>
        <taxon>Eukaryota</taxon>
        <taxon>Metazoa</taxon>
        <taxon>Chordata</taxon>
        <taxon>Craniata</taxon>
        <taxon>Vertebrata</taxon>
        <taxon>Euteleostomi</taxon>
        <taxon>Actinopterygii</taxon>
        <taxon>Neopterygii</taxon>
        <taxon>Teleostei</taxon>
        <taxon>Neoteleostei</taxon>
        <taxon>Acanthomorphata</taxon>
        <taxon>Ovalentaria</taxon>
        <taxon>Atherinomorphae</taxon>
        <taxon>Cyprinodontiformes</taxon>
        <taxon>Goodeidae</taxon>
        <taxon>Xenotaenia</taxon>
    </lineage>
</organism>
<evidence type="ECO:0000313" key="6">
    <source>
        <dbReference type="EMBL" id="MEQ2267703.1"/>
    </source>
</evidence>
<keyword evidence="1 4" id="KW-0479">Metal-binding</keyword>
<dbReference type="Gene3D" id="2.10.110.10">
    <property type="entry name" value="Cysteine Rich Protein"/>
    <property type="match status" value="1"/>
</dbReference>
<evidence type="ECO:0000259" key="5">
    <source>
        <dbReference type="PROSITE" id="PS50023"/>
    </source>
</evidence>
<dbReference type="Pfam" id="PF00412">
    <property type="entry name" value="LIM"/>
    <property type="match status" value="1"/>
</dbReference>
<dbReference type="InterPro" id="IPR051618">
    <property type="entry name" value="Actin-binding_LIM"/>
</dbReference>
<dbReference type="InterPro" id="IPR001781">
    <property type="entry name" value="Znf_LIM"/>
</dbReference>
<reference evidence="6 7" key="1">
    <citation type="submission" date="2021-06" db="EMBL/GenBank/DDBJ databases">
        <authorList>
            <person name="Palmer J.M."/>
        </authorList>
    </citation>
    <scope>NUCLEOTIDE SEQUENCE [LARGE SCALE GENOMIC DNA]</scope>
    <source>
        <strain evidence="6 7">XR_2019</strain>
        <tissue evidence="6">Muscle</tissue>
    </source>
</reference>
<keyword evidence="7" id="KW-1185">Reference proteome</keyword>
<dbReference type="PROSITE" id="PS00478">
    <property type="entry name" value="LIM_DOMAIN_1"/>
    <property type="match status" value="1"/>
</dbReference>
<dbReference type="PROSITE" id="PS50023">
    <property type="entry name" value="LIM_DOMAIN_2"/>
    <property type="match status" value="1"/>
</dbReference>
<evidence type="ECO:0000313" key="7">
    <source>
        <dbReference type="Proteomes" id="UP001444071"/>
    </source>
</evidence>
<dbReference type="PANTHER" id="PTHR24213">
    <property type="entry name" value="ACTIN-BINDING LIM PROTEIN"/>
    <property type="match status" value="1"/>
</dbReference>
<name>A0ABV0WFY8_9TELE</name>
<dbReference type="PANTHER" id="PTHR24213:SF6">
    <property type="entry name" value="ACTIN-BINDING LIM PROTEIN 2"/>
    <property type="match status" value="1"/>
</dbReference>
<dbReference type="Proteomes" id="UP001444071">
    <property type="component" value="Unassembled WGS sequence"/>
</dbReference>
<accession>A0ABV0WFY8</accession>
<evidence type="ECO:0000256" key="1">
    <source>
        <dbReference type="ARBA" id="ARBA00022723"/>
    </source>
</evidence>
<dbReference type="SUPFAM" id="SSF57716">
    <property type="entry name" value="Glucocorticoid receptor-like (DNA-binding domain)"/>
    <property type="match status" value="3"/>
</dbReference>
<comment type="caution">
    <text evidence="6">The sequence shown here is derived from an EMBL/GenBank/DDBJ whole genome shotgun (WGS) entry which is preliminary data.</text>
</comment>
<dbReference type="SMART" id="SM00132">
    <property type="entry name" value="LIM"/>
    <property type="match status" value="1"/>
</dbReference>